<evidence type="ECO:0000256" key="2">
    <source>
        <dbReference type="ARBA" id="ARBA00012573"/>
    </source>
</evidence>
<gene>
    <name evidence="6" type="ORF">PHPALM_1191</name>
</gene>
<dbReference type="EMBL" id="NCKW01000239">
    <property type="protein sequence ID" value="POM80913.1"/>
    <property type="molecule type" value="Genomic_DNA"/>
</dbReference>
<dbReference type="AlphaFoldDB" id="A0A2P4YSZ3"/>
<keyword evidence="6" id="KW-0540">Nuclease</keyword>
<dbReference type="InterPro" id="IPR036167">
    <property type="entry name" value="tRNA_intron_Endo_cat-like_sf"/>
</dbReference>
<evidence type="ECO:0000256" key="3">
    <source>
        <dbReference type="ARBA" id="ARBA00034031"/>
    </source>
</evidence>
<feature type="region of interest" description="Disordered" evidence="4">
    <location>
        <begin position="241"/>
        <end position="265"/>
    </location>
</feature>
<dbReference type="InterPro" id="IPR011856">
    <property type="entry name" value="tRNA_endonuc-like_dom_sf"/>
</dbReference>
<evidence type="ECO:0000256" key="4">
    <source>
        <dbReference type="SAM" id="MobiDB-lite"/>
    </source>
</evidence>
<accession>A0A2P4YSZ3</accession>
<evidence type="ECO:0000256" key="1">
    <source>
        <dbReference type="ARBA" id="ARBA00008078"/>
    </source>
</evidence>
<dbReference type="GO" id="GO:0003676">
    <property type="term" value="F:nucleic acid binding"/>
    <property type="evidence" value="ECO:0007669"/>
    <property type="project" value="InterPro"/>
</dbReference>
<comment type="caution">
    <text evidence="6">The sequence shown here is derived from an EMBL/GenBank/DDBJ whole genome shotgun (WGS) entry which is preliminary data.</text>
</comment>
<dbReference type="Gene3D" id="3.40.1350.10">
    <property type="match status" value="1"/>
</dbReference>
<evidence type="ECO:0000259" key="5">
    <source>
        <dbReference type="Pfam" id="PF01974"/>
    </source>
</evidence>
<comment type="catalytic activity">
    <reaction evidence="3">
        <text>pretRNA = a 3'-half-tRNA molecule with a 5'-OH end + a 5'-half-tRNA molecule with a 2',3'-cyclic phosphate end + an intron with a 2',3'-cyclic phosphate and a 5'-hydroxyl terminus.</text>
        <dbReference type="EC" id="4.6.1.16"/>
    </reaction>
</comment>
<reference evidence="6 7" key="1">
    <citation type="journal article" date="2017" name="Genome Biol. Evol.">
        <title>Phytophthora megakarya and P. palmivora, closely related causal agents of cacao black pod rot, underwent increases in genome sizes and gene numbers by different mechanisms.</title>
        <authorList>
            <person name="Ali S.S."/>
            <person name="Shao J."/>
            <person name="Lary D.J."/>
            <person name="Kronmiller B."/>
            <person name="Shen D."/>
            <person name="Strem M.D."/>
            <person name="Amoako-Attah I."/>
            <person name="Akrofi A.Y."/>
            <person name="Begoude B.A."/>
            <person name="Ten Hoopen G.M."/>
            <person name="Coulibaly K."/>
            <person name="Kebe B.I."/>
            <person name="Melnick R.L."/>
            <person name="Guiltinan M.J."/>
            <person name="Tyler B.M."/>
            <person name="Meinhardt L.W."/>
            <person name="Bailey B.A."/>
        </authorList>
    </citation>
    <scope>NUCLEOTIDE SEQUENCE [LARGE SCALE GENOMIC DNA]</scope>
    <source>
        <strain evidence="7">sbr112.9</strain>
    </source>
</reference>
<dbReference type="GO" id="GO:0000379">
    <property type="term" value="P:tRNA-type intron splice site recognition and cleavage"/>
    <property type="evidence" value="ECO:0007669"/>
    <property type="project" value="TreeGrafter"/>
</dbReference>
<dbReference type="PANTHER" id="PTHR21227">
    <property type="entry name" value="TRNA-SPLICING ENDONUCLEASE SUBUNIT SEN2"/>
    <property type="match status" value="1"/>
</dbReference>
<keyword evidence="6" id="KW-0255">Endonuclease</keyword>
<dbReference type="InterPro" id="IPR006676">
    <property type="entry name" value="tRNA_splic"/>
</dbReference>
<dbReference type="CDD" id="cd22363">
    <property type="entry name" value="tRNA-intron_lyase_C"/>
    <property type="match status" value="1"/>
</dbReference>
<dbReference type="GO" id="GO:0000214">
    <property type="term" value="C:tRNA-intron endonuclease complex"/>
    <property type="evidence" value="ECO:0007669"/>
    <property type="project" value="TreeGrafter"/>
</dbReference>
<dbReference type="Pfam" id="PF01974">
    <property type="entry name" value="tRNA_int_endo"/>
    <property type="match status" value="1"/>
</dbReference>
<dbReference type="InterPro" id="IPR006677">
    <property type="entry name" value="tRNA_intron_Endonuc_cat-like"/>
</dbReference>
<feature type="domain" description="tRNA intron endonuclease catalytic" evidence="5">
    <location>
        <begin position="96"/>
        <end position="174"/>
    </location>
</feature>
<dbReference type="EC" id="4.6.1.16" evidence="2"/>
<protein>
    <recommendedName>
        <fullName evidence="2">tRNA-intron lyase</fullName>
        <ecNumber evidence="2">4.6.1.16</ecNumber>
    </recommendedName>
</protein>
<organism evidence="6 7">
    <name type="scientific">Phytophthora palmivora</name>
    <dbReference type="NCBI Taxonomy" id="4796"/>
    <lineage>
        <taxon>Eukaryota</taxon>
        <taxon>Sar</taxon>
        <taxon>Stramenopiles</taxon>
        <taxon>Oomycota</taxon>
        <taxon>Peronosporomycetes</taxon>
        <taxon>Peronosporales</taxon>
        <taxon>Peronosporaceae</taxon>
        <taxon>Phytophthora</taxon>
    </lineage>
</organism>
<evidence type="ECO:0000313" key="7">
    <source>
        <dbReference type="Proteomes" id="UP000237271"/>
    </source>
</evidence>
<keyword evidence="7" id="KW-1185">Reference proteome</keyword>
<dbReference type="PANTHER" id="PTHR21227:SF0">
    <property type="entry name" value="TRNA-SPLICING ENDONUCLEASE SUBUNIT SEN2"/>
    <property type="match status" value="1"/>
</dbReference>
<keyword evidence="6" id="KW-0378">Hydrolase</keyword>
<proteinExistence type="inferred from homology"/>
<comment type="similarity">
    <text evidence="1">Belongs to the tRNA-intron endonuclease family.</text>
</comment>
<dbReference type="OrthoDB" id="10249562at2759"/>
<dbReference type="SUPFAM" id="SSF53032">
    <property type="entry name" value="tRNA-intron endonuclease catalytic domain-like"/>
    <property type="match status" value="1"/>
</dbReference>
<dbReference type="GO" id="GO:0000213">
    <property type="term" value="F:tRNA-intron lyase activity"/>
    <property type="evidence" value="ECO:0007669"/>
    <property type="project" value="UniProtKB-EC"/>
</dbReference>
<dbReference type="Proteomes" id="UP000237271">
    <property type="component" value="Unassembled WGS sequence"/>
</dbReference>
<dbReference type="NCBIfam" id="TIGR00324">
    <property type="entry name" value="endA"/>
    <property type="match status" value="1"/>
</dbReference>
<sequence>MVTWKIRGTGVEVTFEKEDDELWRHFQTNGFGIAALDTLQVVEMSRSDVGGIDTFERRRYLSLPETYYVAAIDGVLPVDEPLRELWETFERCSEEFARHYTVYQHFRRLGWIPKSGLNYGGHYALYRGSAAEFHSEYVVYVQDSKNASSWNTIQSLTRIAADVKKTVLLCTVTAATMTTPKTNLVVTGTTSLTFGMYCFHDVPYTVEAIAIRFWDALVADDPKSYHFHPQPVLPKRVKAVKKKNRSKRQKHQLEGNGLVGSGNSL</sequence>
<name>A0A2P4YSZ3_9STRA</name>
<dbReference type="GO" id="GO:0005737">
    <property type="term" value="C:cytoplasm"/>
    <property type="evidence" value="ECO:0007669"/>
    <property type="project" value="TreeGrafter"/>
</dbReference>
<evidence type="ECO:0000313" key="6">
    <source>
        <dbReference type="EMBL" id="POM80913.1"/>
    </source>
</evidence>
<feature type="compositionally biased region" description="Basic residues" evidence="4">
    <location>
        <begin position="241"/>
        <end position="250"/>
    </location>
</feature>